<feature type="binding site" evidence="13">
    <location>
        <position position="174"/>
    </location>
    <ligand>
        <name>Zn(2+)</name>
        <dbReference type="ChEBI" id="CHEBI:29105"/>
        <label>2</label>
    </ligand>
</feature>
<dbReference type="Gene3D" id="2.60.260.20">
    <property type="entry name" value="Urease metallochaperone UreE, N-terminal domain"/>
    <property type="match status" value="2"/>
</dbReference>
<name>A0A430AK91_9ENTE</name>
<keyword evidence="5 13" id="KW-0479">Metal-binding</keyword>
<dbReference type="InterPro" id="IPR036869">
    <property type="entry name" value="J_dom_sf"/>
</dbReference>
<dbReference type="InterPro" id="IPR002939">
    <property type="entry name" value="DnaJ_C"/>
</dbReference>
<dbReference type="SUPFAM" id="SSF46565">
    <property type="entry name" value="Chaperone J-domain"/>
    <property type="match status" value="1"/>
</dbReference>
<keyword evidence="4 13" id="KW-0235">DNA replication</keyword>
<dbReference type="FunFam" id="2.10.230.10:FF:000002">
    <property type="entry name" value="Molecular chaperone DnaJ"/>
    <property type="match status" value="1"/>
</dbReference>
<dbReference type="GO" id="GO:0009408">
    <property type="term" value="P:response to heat"/>
    <property type="evidence" value="ECO:0007669"/>
    <property type="project" value="InterPro"/>
</dbReference>
<dbReference type="GO" id="GO:0042026">
    <property type="term" value="P:protein refolding"/>
    <property type="evidence" value="ECO:0007669"/>
    <property type="project" value="TreeGrafter"/>
</dbReference>
<dbReference type="InterPro" id="IPR008971">
    <property type="entry name" value="HSP40/DnaJ_pept-bd"/>
</dbReference>
<sequence>MAKKDYYEVLGVSKNATDAELKKAYRQLSKKYHPDINKEPDAEAKFKEISEAYEVLSDAQRRAAYDQYGHASTDPNFGAGGFGGGAGGFEGFGGAGGFGGFEDIFESFFGGGGRSNNPNAPRQGNNLQYNLNLKFEEAVFGTEKTVRYNREDACSTCDGSGAKKGTHAKTCTKCSGTGTINVQRQTPLGRVMSQQPCPDCHGTGKIIEDPCSDCHGTGRKKTAHSVKVTVPAGVEDGQQMRLSGQGEAGTNGGPHGDLYVVFHVEPSKTFEREGAEIFYELPINFAQAALGDEVSVPTVHGKVKLRIPAGTQTGTVFRLRGKGAPRLNGSSNGDQRVTVKVVTPKSLNEEQKQALRQFAKAGGDRVDEQEEGFFDKVKDAFNSSSKKKKK</sequence>
<accession>A0A430AK91</accession>
<evidence type="ECO:0000256" key="4">
    <source>
        <dbReference type="ARBA" id="ARBA00022705"/>
    </source>
</evidence>
<evidence type="ECO:0000256" key="3">
    <source>
        <dbReference type="ARBA" id="ARBA00022490"/>
    </source>
</evidence>
<dbReference type="OrthoDB" id="9779889at2"/>
<dbReference type="PANTHER" id="PTHR43096">
    <property type="entry name" value="DNAJ HOMOLOG 1, MITOCHONDRIAL-RELATED"/>
    <property type="match status" value="1"/>
</dbReference>
<dbReference type="FunFam" id="1.10.287.110:FF:000031">
    <property type="entry name" value="Molecular chaperone DnaJ"/>
    <property type="match status" value="1"/>
</dbReference>
<dbReference type="Gene3D" id="2.10.230.10">
    <property type="entry name" value="Heat shock protein DnaJ, cysteine-rich domain"/>
    <property type="match status" value="1"/>
</dbReference>
<dbReference type="AlphaFoldDB" id="A0A430AK91"/>
<evidence type="ECO:0000313" key="17">
    <source>
        <dbReference type="EMBL" id="RSU08516.1"/>
    </source>
</evidence>
<keyword evidence="8 13" id="KW-0862">Zinc</keyword>
<comment type="domain">
    <text evidence="13">The J domain is necessary and sufficient to stimulate DnaK ATPase activity. Zinc center 1 plays an important role in the autonomous, DnaK-independent chaperone activity of DnaJ. Zinc center 2 is essential for interaction with DnaK and for DnaJ activity.</text>
</comment>
<evidence type="ECO:0000256" key="5">
    <source>
        <dbReference type="ARBA" id="ARBA00022723"/>
    </source>
</evidence>
<evidence type="ECO:0000256" key="2">
    <source>
        <dbReference type="ARBA" id="ARBA00011738"/>
    </source>
</evidence>
<evidence type="ECO:0000256" key="6">
    <source>
        <dbReference type="ARBA" id="ARBA00022737"/>
    </source>
</evidence>
<protein>
    <recommendedName>
        <fullName evidence="12 13">Chaperone protein DnaJ</fullName>
    </recommendedName>
</protein>
<dbReference type="GO" id="GO:0031072">
    <property type="term" value="F:heat shock protein binding"/>
    <property type="evidence" value="ECO:0007669"/>
    <property type="project" value="InterPro"/>
</dbReference>
<feature type="binding site" evidence="13">
    <location>
        <position position="214"/>
    </location>
    <ligand>
        <name>Zn(2+)</name>
        <dbReference type="ChEBI" id="CHEBI:29105"/>
        <label>1</label>
    </ligand>
</feature>
<feature type="binding site" evidence="13">
    <location>
        <position position="157"/>
    </location>
    <ligand>
        <name>Zn(2+)</name>
        <dbReference type="ChEBI" id="CHEBI:29105"/>
        <label>1</label>
    </ligand>
</feature>
<feature type="zinc finger region" description="CR-type" evidence="14">
    <location>
        <begin position="141"/>
        <end position="223"/>
    </location>
</feature>
<feature type="binding site" evidence="13">
    <location>
        <position position="154"/>
    </location>
    <ligand>
        <name>Zn(2+)</name>
        <dbReference type="ChEBI" id="CHEBI:29105"/>
        <label>1</label>
    </ligand>
</feature>
<dbReference type="RefSeq" id="WP_126823185.1">
    <property type="nucleotide sequence ID" value="NZ_JBHLWU010000001.1"/>
</dbReference>
<dbReference type="InterPro" id="IPR036410">
    <property type="entry name" value="HSP_DnaJ_Cys-rich_dom_sf"/>
</dbReference>
<dbReference type="Pfam" id="PF01556">
    <property type="entry name" value="DnaJ_C"/>
    <property type="match status" value="1"/>
</dbReference>
<comment type="subunit">
    <text evidence="2 13">Homodimer.</text>
</comment>
<dbReference type="NCBIfam" id="NF008035">
    <property type="entry name" value="PRK10767.1"/>
    <property type="match status" value="1"/>
</dbReference>
<comment type="caution">
    <text evidence="17">The sequence shown here is derived from an EMBL/GenBank/DDBJ whole genome shotgun (WGS) entry which is preliminary data.</text>
</comment>
<keyword evidence="10 13" id="KW-0143">Chaperone</keyword>
<feature type="repeat" description="CXXCXGXG motif" evidence="13">
    <location>
        <begin position="154"/>
        <end position="161"/>
    </location>
</feature>
<dbReference type="PROSITE" id="PS00636">
    <property type="entry name" value="DNAJ_1"/>
    <property type="match status" value="1"/>
</dbReference>
<dbReference type="Proteomes" id="UP000288669">
    <property type="component" value="Unassembled WGS sequence"/>
</dbReference>
<evidence type="ECO:0000313" key="18">
    <source>
        <dbReference type="Proteomes" id="UP000288669"/>
    </source>
</evidence>
<feature type="repeat" description="CXXCXGXG motif" evidence="13">
    <location>
        <begin position="211"/>
        <end position="218"/>
    </location>
</feature>
<evidence type="ECO:0000256" key="11">
    <source>
        <dbReference type="ARBA" id="ARBA00061004"/>
    </source>
</evidence>
<evidence type="ECO:0000256" key="8">
    <source>
        <dbReference type="ARBA" id="ARBA00022833"/>
    </source>
</evidence>
<gene>
    <name evidence="13" type="primary">dnaJ</name>
    <name evidence="17" type="ORF">CBF30_04580</name>
</gene>
<comment type="subcellular location">
    <subcellularLocation>
        <location evidence="1 13">Cytoplasm</location>
    </subcellularLocation>
</comment>
<comment type="cofactor">
    <cofactor evidence="13">
        <name>Zn(2+)</name>
        <dbReference type="ChEBI" id="CHEBI:29105"/>
    </cofactor>
    <text evidence="13">Binds 2 Zn(2+) ions per monomer.</text>
</comment>
<evidence type="ECO:0000256" key="9">
    <source>
        <dbReference type="ARBA" id="ARBA00023016"/>
    </source>
</evidence>
<dbReference type="InterPro" id="IPR001305">
    <property type="entry name" value="HSP_DnaJ_Cys-rich_dom"/>
</dbReference>
<proteinExistence type="inferred from homology"/>
<dbReference type="CDD" id="cd10719">
    <property type="entry name" value="DnaJ_zf"/>
    <property type="match status" value="1"/>
</dbReference>
<dbReference type="InterPro" id="IPR001623">
    <property type="entry name" value="DnaJ_domain"/>
</dbReference>
<feature type="binding site" evidence="13">
    <location>
        <position position="171"/>
    </location>
    <ligand>
        <name>Zn(2+)</name>
        <dbReference type="ChEBI" id="CHEBI:29105"/>
        <label>2</label>
    </ligand>
</feature>
<comment type="function">
    <text evidence="13">Participates actively in the response to hyperosmotic and heat shock by preventing the aggregation of stress-denatured proteins and by disaggregating proteins, also in an autonomous, DnaK-independent fashion. Unfolded proteins bind initially to DnaJ; upon interaction with the DnaJ-bound protein, DnaK hydrolyzes its bound ATP, resulting in the formation of a stable complex. GrpE releases ADP from DnaK; ATP binding to DnaK triggers the release of the substrate protein, thus completing the reaction cycle. Several rounds of ATP-dependent interactions between DnaJ, DnaK and GrpE are required for fully efficient folding. Also involved, together with DnaK and GrpE, in the DNA replication of plasmids through activation of initiation proteins.</text>
</comment>
<dbReference type="GO" id="GO:0006260">
    <property type="term" value="P:DNA replication"/>
    <property type="evidence" value="ECO:0007669"/>
    <property type="project" value="UniProtKB-KW"/>
</dbReference>
<evidence type="ECO:0000256" key="12">
    <source>
        <dbReference type="ARBA" id="ARBA00067609"/>
    </source>
</evidence>
<evidence type="ECO:0000256" key="1">
    <source>
        <dbReference type="ARBA" id="ARBA00004496"/>
    </source>
</evidence>
<dbReference type="GO" id="GO:0005524">
    <property type="term" value="F:ATP binding"/>
    <property type="evidence" value="ECO:0007669"/>
    <property type="project" value="InterPro"/>
</dbReference>
<evidence type="ECO:0000259" key="16">
    <source>
        <dbReference type="PROSITE" id="PS51188"/>
    </source>
</evidence>
<dbReference type="InterPro" id="IPR018253">
    <property type="entry name" value="DnaJ_domain_CS"/>
</dbReference>
<dbReference type="Gene3D" id="1.10.287.110">
    <property type="entry name" value="DnaJ domain"/>
    <property type="match status" value="1"/>
</dbReference>
<keyword evidence="18" id="KW-1185">Reference proteome</keyword>
<dbReference type="EMBL" id="NGJZ01000001">
    <property type="protein sequence ID" value="RSU08516.1"/>
    <property type="molecule type" value="Genomic_DNA"/>
</dbReference>
<dbReference type="HAMAP" id="MF_01152">
    <property type="entry name" value="DnaJ"/>
    <property type="match status" value="1"/>
</dbReference>
<feature type="domain" description="CR-type" evidence="16">
    <location>
        <begin position="141"/>
        <end position="223"/>
    </location>
</feature>
<dbReference type="SUPFAM" id="SSF57938">
    <property type="entry name" value="DnaJ/Hsp40 cysteine-rich domain"/>
    <property type="match status" value="1"/>
</dbReference>
<dbReference type="PROSITE" id="PS51188">
    <property type="entry name" value="ZF_CR"/>
    <property type="match status" value="1"/>
</dbReference>
<dbReference type="NCBIfam" id="TIGR02349">
    <property type="entry name" value="DnaJ_bact"/>
    <property type="match status" value="1"/>
</dbReference>
<dbReference type="CDD" id="cd06257">
    <property type="entry name" value="DnaJ"/>
    <property type="match status" value="1"/>
</dbReference>
<feature type="repeat" description="CXXCXGXG motif" evidence="13">
    <location>
        <begin position="197"/>
        <end position="204"/>
    </location>
</feature>
<dbReference type="NCBIfam" id="NF010873">
    <property type="entry name" value="PRK14280.1"/>
    <property type="match status" value="1"/>
</dbReference>
<feature type="binding site" evidence="13">
    <location>
        <position position="197"/>
    </location>
    <ligand>
        <name>Zn(2+)</name>
        <dbReference type="ChEBI" id="CHEBI:29105"/>
        <label>2</label>
    </ligand>
</feature>
<dbReference type="GO" id="GO:0051082">
    <property type="term" value="F:unfolded protein binding"/>
    <property type="evidence" value="ECO:0007669"/>
    <property type="project" value="UniProtKB-UniRule"/>
</dbReference>
<dbReference type="NCBIfam" id="NF010869">
    <property type="entry name" value="PRK14276.1"/>
    <property type="match status" value="1"/>
</dbReference>
<evidence type="ECO:0000256" key="10">
    <source>
        <dbReference type="ARBA" id="ARBA00023186"/>
    </source>
</evidence>
<dbReference type="PROSITE" id="PS50076">
    <property type="entry name" value="DNAJ_2"/>
    <property type="match status" value="1"/>
</dbReference>
<comment type="similarity">
    <text evidence="11 13">Belongs to the DnaJ family.</text>
</comment>
<feature type="domain" description="J" evidence="15">
    <location>
        <begin position="5"/>
        <end position="69"/>
    </location>
</feature>
<organism evidence="17 18">
    <name type="scientific">Vagococcus entomophilus</name>
    <dbReference type="NCBI Taxonomy" id="1160095"/>
    <lineage>
        <taxon>Bacteria</taxon>
        <taxon>Bacillati</taxon>
        <taxon>Bacillota</taxon>
        <taxon>Bacilli</taxon>
        <taxon>Lactobacillales</taxon>
        <taxon>Enterococcaceae</taxon>
        <taxon>Vagococcus</taxon>
    </lineage>
</organism>
<feature type="binding site" evidence="13">
    <location>
        <position position="200"/>
    </location>
    <ligand>
        <name>Zn(2+)</name>
        <dbReference type="ChEBI" id="CHEBI:29105"/>
        <label>2</label>
    </ligand>
</feature>
<reference evidence="17 18" key="1">
    <citation type="submission" date="2017-05" db="EMBL/GenBank/DDBJ databases">
        <title>Vagococcus spp. assemblies.</title>
        <authorList>
            <person name="Gulvik C.A."/>
        </authorList>
    </citation>
    <scope>NUCLEOTIDE SEQUENCE [LARGE SCALE GENOMIC DNA]</scope>
    <source>
        <strain evidence="17 18">DSM 24756</strain>
    </source>
</reference>
<dbReference type="CDD" id="cd10747">
    <property type="entry name" value="DnaJ_C"/>
    <property type="match status" value="1"/>
</dbReference>
<dbReference type="SMART" id="SM00271">
    <property type="entry name" value="DnaJ"/>
    <property type="match status" value="1"/>
</dbReference>
<evidence type="ECO:0000256" key="13">
    <source>
        <dbReference type="HAMAP-Rule" id="MF_01152"/>
    </source>
</evidence>
<feature type="repeat" description="CXXCXGXG motif" evidence="13">
    <location>
        <begin position="171"/>
        <end position="178"/>
    </location>
</feature>
<evidence type="ECO:0000259" key="15">
    <source>
        <dbReference type="PROSITE" id="PS50076"/>
    </source>
</evidence>
<keyword evidence="7 13" id="KW-0863">Zinc-finger</keyword>
<keyword evidence="6 13" id="KW-0677">Repeat</keyword>
<evidence type="ECO:0000256" key="7">
    <source>
        <dbReference type="ARBA" id="ARBA00022771"/>
    </source>
</evidence>
<dbReference type="PANTHER" id="PTHR43096:SF48">
    <property type="entry name" value="CHAPERONE PROTEIN DNAJ"/>
    <property type="match status" value="1"/>
</dbReference>
<dbReference type="Pfam" id="PF00226">
    <property type="entry name" value="DnaJ"/>
    <property type="match status" value="1"/>
</dbReference>
<dbReference type="PRINTS" id="PR00625">
    <property type="entry name" value="JDOMAIN"/>
</dbReference>
<dbReference type="FunFam" id="2.60.260.20:FF:000004">
    <property type="entry name" value="Molecular chaperone DnaJ"/>
    <property type="match status" value="1"/>
</dbReference>
<keyword evidence="3 13" id="KW-0963">Cytoplasm</keyword>
<evidence type="ECO:0000256" key="14">
    <source>
        <dbReference type="PROSITE-ProRule" id="PRU00546"/>
    </source>
</evidence>
<dbReference type="GO" id="GO:0008270">
    <property type="term" value="F:zinc ion binding"/>
    <property type="evidence" value="ECO:0007669"/>
    <property type="project" value="UniProtKB-UniRule"/>
</dbReference>
<keyword evidence="9 13" id="KW-0346">Stress response</keyword>
<dbReference type="InterPro" id="IPR012724">
    <property type="entry name" value="DnaJ"/>
</dbReference>
<dbReference type="SUPFAM" id="SSF49493">
    <property type="entry name" value="HSP40/DnaJ peptide-binding domain"/>
    <property type="match status" value="2"/>
</dbReference>
<dbReference type="Pfam" id="PF00684">
    <property type="entry name" value="DnaJ_CXXCXGXG"/>
    <property type="match status" value="1"/>
</dbReference>
<dbReference type="GO" id="GO:0005737">
    <property type="term" value="C:cytoplasm"/>
    <property type="evidence" value="ECO:0007669"/>
    <property type="project" value="UniProtKB-SubCell"/>
</dbReference>
<feature type="binding site" evidence="13">
    <location>
        <position position="211"/>
    </location>
    <ligand>
        <name>Zn(2+)</name>
        <dbReference type="ChEBI" id="CHEBI:29105"/>
        <label>1</label>
    </ligand>
</feature>